<dbReference type="PANTHER" id="PTHR45569">
    <property type="entry name" value="SENSOR PROTEIN KDPD"/>
    <property type="match status" value="1"/>
</dbReference>
<evidence type="ECO:0000256" key="1">
    <source>
        <dbReference type="ARBA" id="ARBA00000085"/>
    </source>
</evidence>
<feature type="region of interest" description="Disordered" evidence="4">
    <location>
        <begin position="1055"/>
        <end position="1094"/>
    </location>
</feature>
<dbReference type="InterPro" id="IPR029016">
    <property type="entry name" value="GAF-like_dom_sf"/>
</dbReference>
<dbReference type="EC" id="2.7.13.3" evidence="2"/>
<evidence type="ECO:0000256" key="2">
    <source>
        <dbReference type="ARBA" id="ARBA00012438"/>
    </source>
</evidence>
<dbReference type="PROSITE" id="PS50109">
    <property type="entry name" value="HIS_KIN"/>
    <property type="match status" value="1"/>
</dbReference>
<dbReference type="Gene3D" id="3.30.565.10">
    <property type="entry name" value="Histidine kinase-like ATPase, C-terminal domain"/>
    <property type="match status" value="1"/>
</dbReference>
<protein>
    <recommendedName>
        <fullName evidence="2">histidine kinase</fullName>
        <ecNumber evidence="2">2.7.13.3</ecNumber>
    </recommendedName>
</protein>
<dbReference type="AlphaFoldDB" id="A0A934K2J3"/>
<evidence type="ECO:0000259" key="6">
    <source>
        <dbReference type="PROSITE" id="PS50112"/>
    </source>
</evidence>
<reference evidence="7" key="1">
    <citation type="submission" date="2020-10" db="EMBL/GenBank/DDBJ databases">
        <title>Ca. Dormibacterota MAGs.</title>
        <authorList>
            <person name="Montgomery K."/>
        </authorList>
    </citation>
    <scope>NUCLEOTIDE SEQUENCE [LARGE SCALE GENOMIC DNA]</scope>
    <source>
        <strain evidence="7">SC8812_S17_10</strain>
    </source>
</reference>
<dbReference type="SUPFAM" id="SSF55781">
    <property type="entry name" value="GAF domain-like"/>
    <property type="match status" value="4"/>
</dbReference>
<dbReference type="NCBIfam" id="TIGR00229">
    <property type="entry name" value="sensory_box"/>
    <property type="match status" value="1"/>
</dbReference>
<proteinExistence type="predicted"/>
<keyword evidence="3" id="KW-0418">Kinase</keyword>
<comment type="caution">
    <text evidence="7">The sequence shown here is derived from an EMBL/GenBank/DDBJ whole genome shotgun (WGS) entry which is preliminary data.</text>
</comment>
<dbReference type="InterPro" id="IPR003594">
    <property type="entry name" value="HATPase_dom"/>
</dbReference>
<organism evidence="7 8">
    <name type="scientific">Candidatus Nephthysia bennettiae</name>
    <dbReference type="NCBI Taxonomy" id="3127016"/>
    <lineage>
        <taxon>Bacteria</taxon>
        <taxon>Bacillati</taxon>
        <taxon>Candidatus Dormiibacterota</taxon>
        <taxon>Candidatus Dormibacteria</taxon>
        <taxon>Candidatus Dormibacterales</taxon>
        <taxon>Candidatus Dormibacteraceae</taxon>
        <taxon>Candidatus Nephthysia</taxon>
    </lineage>
</organism>
<keyword evidence="8" id="KW-1185">Reference proteome</keyword>
<feature type="domain" description="Histidine kinase" evidence="5">
    <location>
        <begin position="796"/>
        <end position="980"/>
    </location>
</feature>
<feature type="compositionally biased region" description="Low complexity" evidence="4">
    <location>
        <begin position="1069"/>
        <end position="1078"/>
    </location>
</feature>
<dbReference type="InterPro" id="IPR035965">
    <property type="entry name" value="PAS-like_dom_sf"/>
</dbReference>
<dbReference type="InterPro" id="IPR000014">
    <property type="entry name" value="PAS"/>
</dbReference>
<dbReference type="PANTHER" id="PTHR45569:SF1">
    <property type="entry name" value="SENSOR PROTEIN KDPD"/>
    <property type="match status" value="1"/>
</dbReference>
<evidence type="ECO:0000256" key="3">
    <source>
        <dbReference type="ARBA" id="ARBA00022777"/>
    </source>
</evidence>
<dbReference type="SMART" id="SM00065">
    <property type="entry name" value="GAF"/>
    <property type="match status" value="3"/>
</dbReference>
<dbReference type="InterPro" id="IPR005467">
    <property type="entry name" value="His_kinase_dom"/>
</dbReference>
<dbReference type="InterPro" id="IPR052023">
    <property type="entry name" value="Histidine_kinase_KdpD"/>
</dbReference>
<dbReference type="EMBL" id="JAEKNR010000074">
    <property type="protein sequence ID" value="MBJ7597719.1"/>
    <property type="molecule type" value="Genomic_DNA"/>
</dbReference>
<evidence type="ECO:0000313" key="8">
    <source>
        <dbReference type="Proteomes" id="UP000612893"/>
    </source>
</evidence>
<dbReference type="CDD" id="cd00075">
    <property type="entry name" value="HATPase"/>
    <property type="match status" value="1"/>
</dbReference>
<dbReference type="Pfam" id="PF02518">
    <property type="entry name" value="HATPase_c"/>
    <property type="match status" value="1"/>
</dbReference>
<dbReference type="InterPro" id="IPR036097">
    <property type="entry name" value="HisK_dim/P_sf"/>
</dbReference>
<dbReference type="SMART" id="SM00387">
    <property type="entry name" value="HATPase_c"/>
    <property type="match status" value="1"/>
</dbReference>
<accession>A0A934K2J3</accession>
<dbReference type="SUPFAM" id="SSF55785">
    <property type="entry name" value="PYP-like sensor domain (PAS domain)"/>
    <property type="match status" value="1"/>
</dbReference>
<dbReference type="Gene3D" id="1.10.287.130">
    <property type="match status" value="1"/>
</dbReference>
<dbReference type="CDD" id="cd00082">
    <property type="entry name" value="HisKA"/>
    <property type="match status" value="1"/>
</dbReference>
<feature type="domain" description="PAS" evidence="6">
    <location>
        <begin position="675"/>
        <end position="719"/>
    </location>
</feature>
<dbReference type="InterPro" id="IPR003018">
    <property type="entry name" value="GAF"/>
</dbReference>
<dbReference type="Pfam" id="PF13185">
    <property type="entry name" value="GAF_2"/>
    <property type="match status" value="1"/>
</dbReference>
<gene>
    <name evidence="7" type="ORF">JF922_06500</name>
</gene>
<dbReference type="PROSITE" id="PS50112">
    <property type="entry name" value="PAS"/>
    <property type="match status" value="1"/>
</dbReference>
<sequence>MAGKQQAWAPPVAGRGERARLARALDTCTTEADVVQVLYARLSHVYGFDVIDLQVLERDGWCRRTVVDHGVLQDTRRFPVADSYFASHYSRGVTAVGHPLDARQERGRGPGRPTRIRTHVWVPIRRRRRLIGAVVYEMTAFREPPEAVLDLLEKVHAGMGAVVNRASLNELTHRPNRDALIRALATCATEADVVQVLYAQLRTLFGYDAVNMQVLEREGWCHRVIVDQGVLQDVRRLPLAESYFAEHFNQGVPVVGHFRGAKMQYGRGPGTPDQPRTYIWVPVRHRGQMAGAVVYQTRAHREIPPEELAFLQDVHVHLGAVVSSAYLHELTRNQALSLSALNEIGRALATTQDEEGVVSAVAASLSPHIPTDLVELIVPDQKAGTAHVLRAGPHHPVSSAAVGIRSPSLAQARQAISAGRPVLALEGVTTGGYEAGVWLPLGRGSSVEAVLAVRSHQPEAYEESTITFLTQVADQVSLALHNAWSYAALDSQRRRLEVVEAVGRRLASALDRWSIMRTLRAELARHLEFDVFSLAIIEETDGGLVAEGYVNDSGEEQPPVSIPLAAAGPSRQAYESGRPVVIQRSPWSRRLKASGSGEAQALLATDGALLQVTPGMRRRRRASASIVWVPVPHAGRIRALLSVQSYRYNAFGDWHVTVLQDVAAHVSLALATADQVARMTAILQYSPVGVLLEDGSGRILFANNAIERIYGVRGERLLGLPANRLPQLAGAVPLADPGAEEGGPQQLRLPAAGTTVEVRRVQIPGSVDHPAGTLSLHEDITRERMLQDARDLMLRAVGHEVRSPAAAMRSTLATLLHWRDVMPSEKREALIDQAYSQSERLLRLAEAQLIIGKLETRDYEPNSIPIPMLETLNQVLSLLRSRYGGRAGQVRTELPDELPPACCEPPHLEQVLVNLIGNALEHTKASEVVVSGERQGAWLRVGVLDNGPGLPAERMERLFERGAFAGGHRAHGGLGLGLYLLPPDRRALLRRPDLARAIRPRRHPGTELLTSICSSPTMCGTAACLAGCTSASIPPSNARYGSTSSTETEVTMGMVATSAHRASSRRTTNRLLSSRSASDPIPLPTRRAATTRQP</sequence>
<evidence type="ECO:0000259" key="5">
    <source>
        <dbReference type="PROSITE" id="PS50109"/>
    </source>
</evidence>
<dbReference type="SUPFAM" id="SSF47384">
    <property type="entry name" value="Homodimeric domain of signal transducing histidine kinase"/>
    <property type="match status" value="1"/>
</dbReference>
<keyword evidence="3" id="KW-0808">Transferase</keyword>
<dbReference type="InterPro" id="IPR003661">
    <property type="entry name" value="HisK_dim/P_dom"/>
</dbReference>
<comment type="catalytic activity">
    <reaction evidence="1">
        <text>ATP + protein L-histidine = ADP + protein N-phospho-L-histidine.</text>
        <dbReference type="EC" id="2.7.13.3"/>
    </reaction>
</comment>
<evidence type="ECO:0000313" key="7">
    <source>
        <dbReference type="EMBL" id="MBJ7597719.1"/>
    </source>
</evidence>
<dbReference type="SMART" id="SM00388">
    <property type="entry name" value="HisKA"/>
    <property type="match status" value="1"/>
</dbReference>
<dbReference type="InterPro" id="IPR036890">
    <property type="entry name" value="HATPase_C_sf"/>
</dbReference>
<dbReference type="SUPFAM" id="SSF55874">
    <property type="entry name" value="ATPase domain of HSP90 chaperone/DNA topoisomerase II/histidine kinase"/>
    <property type="match status" value="1"/>
</dbReference>
<name>A0A934K2J3_9BACT</name>
<evidence type="ECO:0000256" key="4">
    <source>
        <dbReference type="SAM" id="MobiDB-lite"/>
    </source>
</evidence>
<dbReference type="Gene3D" id="3.30.450.40">
    <property type="match status" value="3"/>
</dbReference>
<dbReference type="Pfam" id="PF13188">
    <property type="entry name" value="PAS_8"/>
    <property type="match status" value="1"/>
</dbReference>
<dbReference type="Gene3D" id="3.30.450.20">
    <property type="entry name" value="PAS domain"/>
    <property type="match status" value="1"/>
</dbReference>
<dbReference type="Proteomes" id="UP000612893">
    <property type="component" value="Unassembled WGS sequence"/>
</dbReference>
<dbReference type="GO" id="GO:0004673">
    <property type="term" value="F:protein histidine kinase activity"/>
    <property type="evidence" value="ECO:0007669"/>
    <property type="project" value="UniProtKB-EC"/>
</dbReference>